<evidence type="ECO:0000256" key="9">
    <source>
        <dbReference type="PIRSR" id="PIRSR000005-2"/>
    </source>
</evidence>
<dbReference type="Proteomes" id="UP000199570">
    <property type="component" value="Unassembled WGS sequence"/>
</dbReference>
<dbReference type="Pfam" id="PF00034">
    <property type="entry name" value="Cytochrom_C"/>
    <property type="match status" value="2"/>
</dbReference>
<evidence type="ECO:0000313" key="12">
    <source>
        <dbReference type="Proteomes" id="UP000199570"/>
    </source>
</evidence>
<feature type="binding site" description="covalent" evidence="8">
    <location>
        <position position="49"/>
    </location>
    <ligand>
        <name>heme c</name>
        <dbReference type="ChEBI" id="CHEBI:61717"/>
        <label>1</label>
    </ligand>
</feature>
<keyword evidence="4 9" id="KW-0479">Metal-binding</keyword>
<reference evidence="12" key="1">
    <citation type="submission" date="2016-10" db="EMBL/GenBank/DDBJ databases">
        <authorList>
            <person name="Varghese N."/>
            <person name="Submissions S."/>
        </authorList>
    </citation>
    <scope>NUCLEOTIDE SEQUENCE [LARGE SCALE GENOMIC DNA]</scope>
    <source>
        <strain evidence="12">BS3775</strain>
    </source>
</reference>
<dbReference type="InterPro" id="IPR024167">
    <property type="entry name" value="Cytochrome_c4-like"/>
</dbReference>
<keyword evidence="3 8" id="KW-0349">Heme</keyword>
<feature type="domain" description="Cytochrome c" evidence="10">
    <location>
        <begin position="33"/>
        <end position="115"/>
    </location>
</feature>
<keyword evidence="12" id="KW-1185">Reference proteome</keyword>
<dbReference type="OrthoDB" id="9796421at2"/>
<dbReference type="InterPro" id="IPR009056">
    <property type="entry name" value="Cyt_c-like_dom"/>
</dbReference>
<dbReference type="GO" id="GO:0009055">
    <property type="term" value="F:electron transfer activity"/>
    <property type="evidence" value="ECO:0007669"/>
    <property type="project" value="InterPro"/>
</dbReference>
<gene>
    <name evidence="11" type="ORF">SAMN04490195_2794</name>
</gene>
<feature type="binding site" description="covalent" evidence="8">
    <location>
        <position position="144"/>
    </location>
    <ligand>
        <name>heme c</name>
        <dbReference type="ChEBI" id="CHEBI:61717"/>
        <label>2</label>
    </ligand>
</feature>
<dbReference type="GO" id="GO:0042597">
    <property type="term" value="C:periplasmic space"/>
    <property type="evidence" value="ECO:0007669"/>
    <property type="project" value="UniProtKB-SubCell"/>
</dbReference>
<dbReference type="PANTHER" id="PTHR33751:SF9">
    <property type="entry name" value="CYTOCHROME C4"/>
    <property type="match status" value="1"/>
</dbReference>
<evidence type="ECO:0000256" key="4">
    <source>
        <dbReference type="ARBA" id="ARBA00022723"/>
    </source>
</evidence>
<dbReference type="InterPro" id="IPR050597">
    <property type="entry name" value="Cytochrome_c_Oxidase_Subunit"/>
</dbReference>
<evidence type="ECO:0000256" key="7">
    <source>
        <dbReference type="ARBA" id="ARBA00023004"/>
    </source>
</evidence>
<dbReference type="RefSeq" id="WP_090322547.1">
    <property type="nucleotide sequence ID" value="NZ_FNKJ01000003.1"/>
</dbReference>
<keyword evidence="5" id="KW-0574">Periplasm</keyword>
<dbReference type="PROSITE" id="PS51257">
    <property type="entry name" value="PROKAR_LIPOPROTEIN"/>
    <property type="match status" value="1"/>
</dbReference>
<feature type="domain" description="Cytochrome c" evidence="10">
    <location>
        <begin position="123"/>
        <end position="211"/>
    </location>
</feature>
<evidence type="ECO:0000256" key="8">
    <source>
        <dbReference type="PIRSR" id="PIRSR000005-1"/>
    </source>
</evidence>
<feature type="binding site" description="axial binding residue" evidence="9">
    <location>
        <position position="93"/>
    </location>
    <ligand>
        <name>heme c</name>
        <dbReference type="ChEBI" id="CHEBI:61717"/>
        <label>1</label>
    </ligand>
    <ligandPart>
        <name>Fe</name>
        <dbReference type="ChEBI" id="CHEBI:18248"/>
    </ligandPart>
</feature>
<dbReference type="PROSITE" id="PS51007">
    <property type="entry name" value="CYTC"/>
    <property type="match status" value="2"/>
</dbReference>
<comment type="PTM">
    <text evidence="8">Binds 2 heme c groups covalently per subunit.</text>
</comment>
<dbReference type="PANTHER" id="PTHR33751">
    <property type="entry name" value="CBB3-TYPE CYTOCHROME C OXIDASE SUBUNIT FIXP"/>
    <property type="match status" value="1"/>
</dbReference>
<dbReference type="PIRSF" id="PIRSF000005">
    <property type="entry name" value="Cytochrome_c4"/>
    <property type="match status" value="1"/>
</dbReference>
<dbReference type="EMBL" id="FNKJ01000003">
    <property type="protein sequence ID" value="SDR02261.1"/>
    <property type="molecule type" value="Genomic_DNA"/>
</dbReference>
<organism evidence="11 12">
    <name type="scientific">Pseudomonas moorei</name>
    <dbReference type="NCBI Taxonomy" id="395599"/>
    <lineage>
        <taxon>Bacteria</taxon>
        <taxon>Pseudomonadati</taxon>
        <taxon>Pseudomonadota</taxon>
        <taxon>Gammaproteobacteria</taxon>
        <taxon>Pseudomonadales</taxon>
        <taxon>Pseudomonadaceae</taxon>
        <taxon>Pseudomonas</taxon>
    </lineage>
</organism>
<evidence type="ECO:0000313" key="11">
    <source>
        <dbReference type="EMBL" id="SDR02261.1"/>
    </source>
</evidence>
<dbReference type="AlphaFoldDB" id="A0A1H1FMW1"/>
<evidence type="ECO:0000256" key="6">
    <source>
        <dbReference type="ARBA" id="ARBA00022982"/>
    </source>
</evidence>
<keyword evidence="7 9" id="KW-0408">Iron</keyword>
<accession>A0A1H1FMW1</accession>
<evidence type="ECO:0000256" key="2">
    <source>
        <dbReference type="ARBA" id="ARBA00022448"/>
    </source>
</evidence>
<feature type="binding site" description="covalent" evidence="8">
    <location>
        <position position="46"/>
    </location>
    <ligand>
        <name>heme c</name>
        <dbReference type="ChEBI" id="CHEBI:61717"/>
        <label>1</label>
    </ligand>
</feature>
<protein>
    <submittedName>
        <fullName evidence="11">Cytochrome c553</fullName>
    </submittedName>
</protein>
<feature type="binding site" description="axial binding residue" evidence="9">
    <location>
        <position position="50"/>
    </location>
    <ligand>
        <name>heme c</name>
        <dbReference type="ChEBI" id="CHEBI:61717"/>
        <label>1</label>
    </ligand>
    <ligandPart>
        <name>Fe</name>
        <dbReference type="ChEBI" id="CHEBI:18248"/>
    </ligandPart>
</feature>
<keyword evidence="2" id="KW-0813">Transport</keyword>
<dbReference type="Gene3D" id="1.10.760.10">
    <property type="entry name" value="Cytochrome c-like domain"/>
    <property type="match status" value="2"/>
</dbReference>
<dbReference type="InterPro" id="IPR036909">
    <property type="entry name" value="Cyt_c-like_dom_sf"/>
</dbReference>
<feature type="binding site" description="axial binding residue" evidence="9">
    <location>
        <position position="148"/>
    </location>
    <ligand>
        <name>heme c</name>
        <dbReference type="ChEBI" id="CHEBI:61717"/>
        <label>2</label>
    </ligand>
    <ligandPart>
        <name>Fe</name>
        <dbReference type="ChEBI" id="CHEBI:18248"/>
    </ligandPart>
</feature>
<evidence type="ECO:0000259" key="10">
    <source>
        <dbReference type="PROSITE" id="PS51007"/>
    </source>
</evidence>
<evidence type="ECO:0000256" key="3">
    <source>
        <dbReference type="ARBA" id="ARBA00022617"/>
    </source>
</evidence>
<dbReference type="GO" id="GO:0020037">
    <property type="term" value="F:heme binding"/>
    <property type="evidence" value="ECO:0007669"/>
    <property type="project" value="InterPro"/>
</dbReference>
<evidence type="ECO:0000256" key="5">
    <source>
        <dbReference type="ARBA" id="ARBA00022764"/>
    </source>
</evidence>
<keyword evidence="6" id="KW-0249">Electron transport</keyword>
<comment type="subcellular location">
    <subcellularLocation>
        <location evidence="1">Periplasm</location>
    </subcellularLocation>
</comment>
<evidence type="ECO:0000256" key="1">
    <source>
        <dbReference type="ARBA" id="ARBA00004418"/>
    </source>
</evidence>
<feature type="binding site" description="covalent" evidence="8">
    <location>
        <position position="147"/>
    </location>
    <ligand>
        <name>heme c</name>
        <dbReference type="ChEBI" id="CHEBI:61717"/>
        <label>2</label>
    </ligand>
</feature>
<sequence>MKRTLHQAHWVLALCVAMLTGCTHSNEEAGQGTSPMSGIAMADQVCAQCHGLTGESISPTFPKLAGQQKEYLKLQLADFKNHGRSDKTGTQYMWGFTHLTPTQIAELADYFSTQSPMKADADTPDARGELIFRQGVPGAGIAQCSACHGAQGQGGGQVPRLAGQHAAYLMGQIRLFQRTEQHPRGDLTQQVAHALADEDAESVAHYLASLGTKK</sequence>
<proteinExistence type="predicted"/>
<name>A0A1H1FMW1_9PSED</name>
<dbReference type="SUPFAM" id="SSF46626">
    <property type="entry name" value="Cytochrome c"/>
    <property type="match status" value="2"/>
</dbReference>
<dbReference type="GO" id="GO:0005506">
    <property type="term" value="F:iron ion binding"/>
    <property type="evidence" value="ECO:0007669"/>
    <property type="project" value="InterPro"/>
</dbReference>